<keyword evidence="2" id="KW-1185">Reference proteome</keyword>
<name>A3IHK4_9CHRO</name>
<dbReference type="AlphaFoldDB" id="A3IHK4"/>
<evidence type="ECO:0000313" key="2">
    <source>
        <dbReference type="Proteomes" id="UP000003781"/>
    </source>
</evidence>
<dbReference type="EMBL" id="AAXW01000002">
    <property type="protein sequence ID" value="EAZ93286.1"/>
    <property type="molecule type" value="Genomic_DNA"/>
</dbReference>
<organism evidence="1 2">
    <name type="scientific">Crocosphaera chwakensis CCY0110</name>
    <dbReference type="NCBI Taxonomy" id="391612"/>
    <lineage>
        <taxon>Bacteria</taxon>
        <taxon>Bacillati</taxon>
        <taxon>Cyanobacteriota</taxon>
        <taxon>Cyanophyceae</taxon>
        <taxon>Oscillatoriophycideae</taxon>
        <taxon>Chroococcales</taxon>
        <taxon>Aphanothecaceae</taxon>
        <taxon>Crocosphaera</taxon>
        <taxon>Crocosphaera chwakensis</taxon>
    </lineage>
</organism>
<reference evidence="1 2" key="1">
    <citation type="submission" date="2007-03" db="EMBL/GenBank/DDBJ databases">
        <authorList>
            <person name="Stal L."/>
            <person name="Ferriera S."/>
            <person name="Johnson J."/>
            <person name="Kravitz S."/>
            <person name="Beeson K."/>
            <person name="Sutton G."/>
            <person name="Rogers Y.-H."/>
            <person name="Friedman R."/>
            <person name="Frazier M."/>
            <person name="Venter J.C."/>
        </authorList>
    </citation>
    <scope>NUCLEOTIDE SEQUENCE [LARGE SCALE GENOMIC DNA]</scope>
    <source>
        <strain evidence="1 2">CCY0110</strain>
    </source>
</reference>
<dbReference type="Proteomes" id="UP000003781">
    <property type="component" value="Unassembled WGS sequence"/>
</dbReference>
<proteinExistence type="predicted"/>
<comment type="caution">
    <text evidence="1">The sequence shown here is derived from an EMBL/GenBank/DDBJ whole genome shotgun (WGS) entry which is preliminary data.</text>
</comment>
<gene>
    <name evidence="1" type="ORF">CY0110_15862</name>
</gene>
<sequence length="20" mass="2412">MINYKRVKTIRRHNIAHTGC</sequence>
<accession>A3IHK4</accession>
<evidence type="ECO:0000313" key="1">
    <source>
        <dbReference type="EMBL" id="EAZ93286.1"/>
    </source>
</evidence>
<protein>
    <submittedName>
        <fullName evidence="1">Uncharacterized protein</fullName>
    </submittedName>
</protein>